<dbReference type="InterPro" id="IPR045851">
    <property type="entry name" value="AMP-bd_C_sf"/>
</dbReference>
<keyword evidence="6" id="KW-1185">Reference proteome</keyword>
<reference evidence="5 6" key="1">
    <citation type="journal article" date="2013" name="Int. J. Syst. Evol. Microbiol.">
        <title>Marinoscillum luteum sp. nov., isolated from marine sediment.</title>
        <authorList>
            <person name="Cha I.T."/>
            <person name="Park S.J."/>
            <person name="Kim S.J."/>
            <person name="Kim J.G."/>
            <person name="Jung M.Y."/>
            <person name="Shin K.S."/>
            <person name="Kwon K.K."/>
            <person name="Yang S.H."/>
            <person name="Seo Y.S."/>
            <person name="Rhee S.K."/>
        </authorList>
    </citation>
    <scope>NUCLEOTIDE SEQUENCE [LARGE SCALE GENOMIC DNA]</scope>
    <source>
        <strain evidence="5 6">KCTC 23939</strain>
    </source>
</reference>
<dbReference type="Proteomes" id="UP001610063">
    <property type="component" value="Unassembled WGS sequence"/>
</dbReference>
<dbReference type="PANTHER" id="PTHR43201">
    <property type="entry name" value="ACYL-COA SYNTHETASE"/>
    <property type="match status" value="1"/>
</dbReference>
<accession>A0ABW7N3Q4</accession>
<comment type="caution">
    <text evidence="5">The sequence shown here is derived from an EMBL/GenBank/DDBJ whole genome shotgun (WGS) entry which is preliminary data.</text>
</comment>
<evidence type="ECO:0000256" key="2">
    <source>
        <dbReference type="ARBA" id="ARBA00022598"/>
    </source>
</evidence>
<evidence type="ECO:0000256" key="1">
    <source>
        <dbReference type="ARBA" id="ARBA00006432"/>
    </source>
</evidence>
<dbReference type="InterPro" id="IPR000873">
    <property type="entry name" value="AMP-dep_synth/lig_dom"/>
</dbReference>
<evidence type="ECO:0000259" key="4">
    <source>
        <dbReference type="Pfam" id="PF13193"/>
    </source>
</evidence>
<dbReference type="Pfam" id="PF00501">
    <property type="entry name" value="AMP-binding"/>
    <property type="match status" value="1"/>
</dbReference>
<protein>
    <submittedName>
        <fullName evidence="5">Class I adenylate-forming enzyme family protein</fullName>
    </submittedName>
</protein>
<dbReference type="Pfam" id="PF13193">
    <property type="entry name" value="AMP-binding_C"/>
    <property type="match status" value="1"/>
</dbReference>
<dbReference type="InterPro" id="IPR025110">
    <property type="entry name" value="AMP-bd_C"/>
</dbReference>
<feature type="domain" description="AMP-dependent synthetase/ligase" evidence="3">
    <location>
        <begin position="9"/>
        <end position="359"/>
    </location>
</feature>
<evidence type="ECO:0000313" key="6">
    <source>
        <dbReference type="Proteomes" id="UP001610063"/>
    </source>
</evidence>
<dbReference type="CDD" id="cd17631">
    <property type="entry name" value="FACL_FadD13-like"/>
    <property type="match status" value="1"/>
</dbReference>
<sequence length="491" mass="55735">MYRKDWASKWAEYTPNKVAVKEYRPARSLTYQELNNQANSLAHYLVHDLKVGKGERLMVLAEHSIEYVALFSMTQKTGITLVPVNFRLSVSEIDYLISDSEPRFLIAERKFEDLVSSLKSNIEVLWLDDLFSQLNNSEYQRFEAVELEEDHPAFILYTSGSTGFPKGAIYSHKMLLWNSLNTSQSLEITPSDLTINCMPPFHTGGWNVLVTPMLHRGATIGLMNKFDPDFLLELMEQEKSNLFMGVPTMLKMMADSERFKSVSLDAMRYFIVGGEALPLEVIDTWHRKGVKIRQGYGLTEVGPNLTSLHQDDAEQKIGSIGKPNFYVEYKIVDEQGRRVEPNEVGEFCLKGPMVTPGYWRNEEASQKAIVEGWFHTGDLVKEDNDGYLYVVDRKKCMFISGGENVYPAEIERVLRAVYGVDEAAVIGVKDAKWGEVGKAFVTMKPGCSFSESLLREHCANHLAKFKVPRHFEVLDELPKNGSGKIDRKNLA</sequence>
<keyword evidence="2" id="KW-0436">Ligase</keyword>
<dbReference type="Gene3D" id="3.30.300.30">
    <property type="match status" value="1"/>
</dbReference>
<gene>
    <name evidence="5" type="ORF">ACHKAR_02105</name>
</gene>
<evidence type="ECO:0000313" key="5">
    <source>
        <dbReference type="EMBL" id="MFH6982208.1"/>
    </source>
</evidence>
<dbReference type="RefSeq" id="WP_395415969.1">
    <property type="nucleotide sequence ID" value="NZ_JBIPKE010000010.1"/>
</dbReference>
<dbReference type="InterPro" id="IPR020845">
    <property type="entry name" value="AMP-binding_CS"/>
</dbReference>
<dbReference type="EMBL" id="JBIPKE010000010">
    <property type="protein sequence ID" value="MFH6982208.1"/>
    <property type="molecule type" value="Genomic_DNA"/>
</dbReference>
<dbReference type="InterPro" id="IPR042099">
    <property type="entry name" value="ANL_N_sf"/>
</dbReference>
<dbReference type="PROSITE" id="PS00455">
    <property type="entry name" value="AMP_BINDING"/>
    <property type="match status" value="1"/>
</dbReference>
<evidence type="ECO:0000259" key="3">
    <source>
        <dbReference type="Pfam" id="PF00501"/>
    </source>
</evidence>
<feature type="domain" description="AMP-binding enzyme C-terminal" evidence="4">
    <location>
        <begin position="409"/>
        <end position="484"/>
    </location>
</feature>
<dbReference type="PANTHER" id="PTHR43201:SF5">
    <property type="entry name" value="MEDIUM-CHAIN ACYL-COA LIGASE ACSF2, MITOCHONDRIAL"/>
    <property type="match status" value="1"/>
</dbReference>
<comment type="similarity">
    <text evidence="1">Belongs to the ATP-dependent AMP-binding enzyme family.</text>
</comment>
<name>A0ABW7N3Q4_9BACT</name>
<proteinExistence type="inferred from homology"/>
<organism evidence="5 6">
    <name type="scientific">Marinoscillum luteum</name>
    <dbReference type="NCBI Taxonomy" id="861051"/>
    <lineage>
        <taxon>Bacteria</taxon>
        <taxon>Pseudomonadati</taxon>
        <taxon>Bacteroidota</taxon>
        <taxon>Cytophagia</taxon>
        <taxon>Cytophagales</taxon>
        <taxon>Reichenbachiellaceae</taxon>
        <taxon>Marinoscillum</taxon>
    </lineage>
</organism>
<dbReference type="SUPFAM" id="SSF56801">
    <property type="entry name" value="Acetyl-CoA synthetase-like"/>
    <property type="match status" value="1"/>
</dbReference>
<dbReference type="Gene3D" id="3.40.50.12780">
    <property type="entry name" value="N-terminal domain of ligase-like"/>
    <property type="match status" value="1"/>
</dbReference>